<dbReference type="EMBL" id="BANX01000008">
    <property type="protein sequence ID" value="GAC67555.1"/>
    <property type="molecule type" value="Genomic_DNA"/>
</dbReference>
<protein>
    <submittedName>
        <fullName evidence="1">Uncharacterized protein</fullName>
    </submittedName>
</protein>
<dbReference type="AlphaFoldDB" id="M0QG06"/>
<dbReference type="STRING" id="1223545.GS4_08_01400"/>
<sequence>MCGCRASAREYLPEHKHRAAQIGFLNEYNNNRPNARLGYASPSSRVPRRMYRLTASDIVAPAAI</sequence>
<evidence type="ECO:0000313" key="1">
    <source>
        <dbReference type="EMBL" id="GAC67555.1"/>
    </source>
</evidence>
<gene>
    <name evidence="1" type="ORF">GS4_08_01400</name>
</gene>
<evidence type="ECO:0000313" key="2">
    <source>
        <dbReference type="Proteomes" id="UP000011666"/>
    </source>
</evidence>
<reference evidence="1 2" key="1">
    <citation type="submission" date="2013-01" db="EMBL/GenBank/DDBJ databases">
        <title>Whole genome shotgun sequence of Gordonia soli NBRC 108243.</title>
        <authorList>
            <person name="Isaki-Nakamura S."/>
            <person name="Hosoyama A."/>
            <person name="Tsuchikane K."/>
            <person name="Ando Y."/>
            <person name="Baba S."/>
            <person name="Ohji S."/>
            <person name="Hamada M."/>
            <person name="Tamura T."/>
            <person name="Yamazoe A."/>
            <person name="Yamazaki S."/>
            <person name="Fujita N."/>
        </authorList>
    </citation>
    <scope>NUCLEOTIDE SEQUENCE [LARGE SCALE GENOMIC DNA]</scope>
    <source>
        <strain evidence="1 2">NBRC 108243</strain>
    </source>
</reference>
<dbReference type="Proteomes" id="UP000011666">
    <property type="component" value="Unassembled WGS sequence"/>
</dbReference>
<name>M0QG06_9ACTN</name>
<keyword evidence="2" id="KW-1185">Reference proteome</keyword>
<organism evidence="1 2">
    <name type="scientific">Gordonia soli NBRC 108243</name>
    <dbReference type="NCBI Taxonomy" id="1223545"/>
    <lineage>
        <taxon>Bacteria</taxon>
        <taxon>Bacillati</taxon>
        <taxon>Actinomycetota</taxon>
        <taxon>Actinomycetes</taxon>
        <taxon>Mycobacteriales</taxon>
        <taxon>Gordoniaceae</taxon>
        <taxon>Gordonia</taxon>
    </lineage>
</organism>
<accession>M0QG06</accession>
<proteinExistence type="predicted"/>
<comment type="caution">
    <text evidence="1">The sequence shown here is derived from an EMBL/GenBank/DDBJ whole genome shotgun (WGS) entry which is preliminary data.</text>
</comment>